<evidence type="ECO:0000313" key="5">
    <source>
        <dbReference type="Proteomes" id="UP000249794"/>
    </source>
</evidence>
<evidence type="ECO:0000313" key="4">
    <source>
        <dbReference type="EMBL" id="PZO52666.1"/>
    </source>
</evidence>
<accession>A0A2W4X6H5</accession>
<dbReference type="AlphaFoldDB" id="A0A2W4X6H5"/>
<dbReference type="GO" id="GO:0016757">
    <property type="term" value="F:glycosyltransferase activity"/>
    <property type="evidence" value="ECO:0007669"/>
    <property type="project" value="InterPro"/>
</dbReference>
<feature type="domain" description="Glycosyltransferase subfamily 4-like N-terminal" evidence="3">
    <location>
        <begin position="24"/>
        <end position="196"/>
    </location>
</feature>
<evidence type="ECO:0000256" key="1">
    <source>
        <dbReference type="ARBA" id="ARBA00022679"/>
    </source>
</evidence>
<dbReference type="Proteomes" id="UP000249794">
    <property type="component" value="Unassembled WGS sequence"/>
</dbReference>
<dbReference type="Pfam" id="PF00534">
    <property type="entry name" value="Glycos_transf_1"/>
    <property type="match status" value="1"/>
</dbReference>
<dbReference type="InterPro" id="IPR001296">
    <property type="entry name" value="Glyco_trans_1"/>
</dbReference>
<dbReference type="EMBL" id="QBMP01000144">
    <property type="protein sequence ID" value="PZO52666.1"/>
    <property type="molecule type" value="Genomic_DNA"/>
</dbReference>
<dbReference type="PANTHER" id="PTHR46401">
    <property type="entry name" value="GLYCOSYLTRANSFERASE WBBK-RELATED"/>
    <property type="match status" value="1"/>
</dbReference>
<dbReference type="Gene3D" id="3.40.50.2000">
    <property type="entry name" value="Glycogen Phosphorylase B"/>
    <property type="match status" value="2"/>
</dbReference>
<dbReference type="InterPro" id="IPR028098">
    <property type="entry name" value="Glyco_trans_4-like_N"/>
</dbReference>
<dbReference type="PANTHER" id="PTHR46401:SF2">
    <property type="entry name" value="GLYCOSYLTRANSFERASE WBBK-RELATED"/>
    <property type="match status" value="1"/>
</dbReference>
<evidence type="ECO:0000259" key="3">
    <source>
        <dbReference type="Pfam" id="PF13579"/>
    </source>
</evidence>
<protein>
    <submittedName>
        <fullName evidence="4">Glycosyltransferase family 1 protein</fullName>
    </submittedName>
</protein>
<dbReference type="SUPFAM" id="SSF53756">
    <property type="entry name" value="UDP-Glycosyltransferase/glycogen phosphorylase"/>
    <property type="match status" value="1"/>
</dbReference>
<sequence>MKLLYSTTAYPPSTGGAQMLHHMTAQSLKGRHKIQVVSHWEENRTDWLLGTTIRAPKSEHDYIVDGINVHRLGLTAKEKISLLPWLPLYYPLMPVALPRIAHCIYNHILPYAEKADLIHNMRIGREGISYASLKAARDLNIPFVLTPVHHPRWVGWRYKAYNDIYRQADAVIALTPTEKKTLVQLGVSAERIHVTGTGPVVASTAFSDSFLNKHFISGPFVLFLGQHYDYKGYRQVLESTKLVWKKFPDVNFVFVGPAVKDSEKVFKLFKDPRIKRLGKVSLQDKTDALAACTLLCVPSLQESFGSVYTEAWQFEKPVIGGNIPAISDVIKEGIDGYLVDQEANMIASRIIDLLNHPTQAKAMGKAGKIKVENQYSWERLAATIEQVYLSLV</sequence>
<organism evidence="4 5">
    <name type="scientific">Phormidesmis priestleyi</name>
    <dbReference type="NCBI Taxonomy" id="268141"/>
    <lineage>
        <taxon>Bacteria</taxon>
        <taxon>Bacillati</taxon>
        <taxon>Cyanobacteriota</taxon>
        <taxon>Cyanophyceae</taxon>
        <taxon>Leptolyngbyales</taxon>
        <taxon>Leptolyngbyaceae</taxon>
        <taxon>Phormidesmis</taxon>
    </lineage>
</organism>
<reference evidence="4 5" key="2">
    <citation type="submission" date="2018-06" db="EMBL/GenBank/DDBJ databases">
        <title>Metagenomic assembly of (sub)arctic Cyanobacteria and their associated microbiome from non-axenic cultures.</title>
        <authorList>
            <person name="Baurain D."/>
        </authorList>
    </citation>
    <scope>NUCLEOTIDE SEQUENCE [LARGE SCALE GENOMIC DNA]</scope>
    <source>
        <strain evidence="4">ULC027bin1</strain>
    </source>
</reference>
<dbReference type="Pfam" id="PF13579">
    <property type="entry name" value="Glyco_trans_4_4"/>
    <property type="match status" value="1"/>
</dbReference>
<comment type="caution">
    <text evidence="4">The sequence shown here is derived from an EMBL/GenBank/DDBJ whole genome shotgun (WGS) entry which is preliminary data.</text>
</comment>
<name>A0A2W4X6H5_9CYAN</name>
<reference evidence="5" key="1">
    <citation type="submission" date="2018-04" db="EMBL/GenBank/DDBJ databases">
        <authorList>
            <person name="Cornet L."/>
        </authorList>
    </citation>
    <scope>NUCLEOTIDE SEQUENCE [LARGE SCALE GENOMIC DNA]</scope>
</reference>
<dbReference type="GO" id="GO:0009103">
    <property type="term" value="P:lipopolysaccharide biosynthetic process"/>
    <property type="evidence" value="ECO:0007669"/>
    <property type="project" value="TreeGrafter"/>
</dbReference>
<evidence type="ECO:0000259" key="2">
    <source>
        <dbReference type="Pfam" id="PF00534"/>
    </source>
</evidence>
<feature type="domain" description="Glycosyl transferase family 1" evidence="2">
    <location>
        <begin position="218"/>
        <end position="368"/>
    </location>
</feature>
<proteinExistence type="predicted"/>
<keyword evidence="1 4" id="KW-0808">Transferase</keyword>
<gene>
    <name evidence="4" type="ORF">DCF15_13545</name>
</gene>
<dbReference type="CDD" id="cd03801">
    <property type="entry name" value="GT4_PimA-like"/>
    <property type="match status" value="1"/>
</dbReference>